<evidence type="ECO:0000313" key="2">
    <source>
        <dbReference type="Proteomes" id="UP000606600"/>
    </source>
</evidence>
<name>A0ABR7WXR9_9SPHI</name>
<accession>A0ABR7WXR9</accession>
<dbReference type="Pfam" id="PF18143">
    <property type="entry name" value="HAD_SAK_2"/>
    <property type="match status" value="1"/>
</dbReference>
<sequence length="156" mass="17654">MFILLDIDGVLVTEPAWKKVEIAVDGFMVFNEKSARNLAEILVKSNASVILTTTHRINYQLDKWIEIFAARGITIKSISKLNNIESIALMQSRAVEIQDWVYLQGENVEYLIIDDDPSLNSLPEHIKERCVITKSTVGFDDDAKQKALQLIGEFNT</sequence>
<gene>
    <name evidence="1" type="ORF">IDJ77_24965</name>
</gene>
<organism evidence="1 2">
    <name type="scientific">Mucilaginibacter pankratovii</name>
    <dbReference type="NCBI Taxonomy" id="2772110"/>
    <lineage>
        <taxon>Bacteria</taxon>
        <taxon>Pseudomonadati</taxon>
        <taxon>Bacteroidota</taxon>
        <taxon>Sphingobacteriia</taxon>
        <taxon>Sphingobacteriales</taxon>
        <taxon>Sphingobacteriaceae</taxon>
        <taxon>Mucilaginibacter</taxon>
    </lineage>
</organism>
<dbReference type="EMBL" id="JACWMY010000016">
    <property type="protein sequence ID" value="MBD1367086.1"/>
    <property type="molecule type" value="Genomic_DNA"/>
</dbReference>
<comment type="caution">
    <text evidence="1">The sequence shown here is derived from an EMBL/GenBank/DDBJ whole genome shotgun (WGS) entry which is preliminary data.</text>
</comment>
<reference evidence="1 2" key="1">
    <citation type="submission" date="2020-09" db="EMBL/GenBank/DDBJ databases">
        <title>Novel species of Mucilaginibacter isolated from a glacier on the Tibetan Plateau.</title>
        <authorList>
            <person name="Liu Q."/>
            <person name="Xin Y.-H."/>
        </authorList>
    </citation>
    <scope>NUCLEOTIDE SEQUENCE [LARGE SCALE GENOMIC DNA]</scope>
    <source>
        <strain evidence="1 2">ZT4R22</strain>
    </source>
</reference>
<evidence type="ECO:0000313" key="1">
    <source>
        <dbReference type="EMBL" id="MBD1367086.1"/>
    </source>
</evidence>
<proteinExistence type="predicted"/>
<dbReference type="RefSeq" id="WP_191191718.1">
    <property type="nucleotide sequence ID" value="NZ_JACWMY010000016.1"/>
</dbReference>
<protein>
    <submittedName>
        <fullName evidence="1">Uncharacterized protein</fullName>
    </submittedName>
</protein>
<dbReference type="Proteomes" id="UP000606600">
    <property type="component" value="Unassembled WGS sequence"/>
</dbReference>
<keyword evidence="2" id="KW-1185">Reference proteome</keyword>